<gene>
    <name evidence="1" type="ORF">NCTC13292_02421</name>
</gene>
<dbReference type="GO" id="GO:0008374">
    <property type="term" value="F:O-acyltransferase activity"/>
    <property type="evidence" value="ECO:0007669"/>
    <property type="project" value="InterPro"/>
</dbReference>
<proteinExistence type="predicted"/>
<dbReference type="EMBL" id="UGOA01000001">
    <property type="protein sequence ID" value="STX43841.1"/>
    <property type="molecule type" value="Genomic_DNA"/>
</dbReference>
<organism evidence="1 2">
    <name type="scientific">Legionella donaldsonii</name>
    <dbReference type="NCBI Taxonomy" id="45060"/>
    <lineage>
        <taxon>Bacteria</taxon>
        <taxon>Pseudomonadati</taxon>
        <taxon>Pseudomonadota</taxon>
        <taxon>Gammaproteobacteria</taxon>
        <taxon>Legionellales</taxon>
        <taxon>Legionellaceae</taxon>
        <taxon>Legionella</taxon>
    </lineage>
</organism>
<keyword evidence="2" id="KW-1185">Reference proteome</keyword>
<dbReference type="OrthoDB" id="5648135at2"/>
<protein>
    <submittedName>
        <fullName evidence="1">Putative lipase</fullName>
    </submittedName>
</protein>
<name>A0A378JA42_9GAMM</name>
<evidence type="ECO:0000313" key="1">
    <source>
        <dbReference type="EMBL" id="STX43841.1"/>
    </source>
</evidence>
<dbReference type="Gene3D" id="3.40.50.1820">
    <property type="entry name" value="alpha/beta hydrolase"/>
    <property type="match status" value="1"/>
</dbReference>
<accession>A0A378JA42</accession>
<reference evidence="1 2" key="1">
    <citation type="submission" date="2018-06" db="EMBL/GenBank/DDBJ databases">
        <authorList>
            <consortium name="Pathogen Informatics"/>
            <person name="Doyle S."/>
        </authorList>
    </citation>
    <scope>NUCLEOTIDE SEQUENCE [LARGE SCALE GENOMIC DNA]</scope>
    <source>
        <strain evidence="1 2">NCTC13292</strain>
    </source>
</reference>
<dbReference type="Proteomes" id="UP000254677">
    <property type="component" value="Unassembled WGS sequence"/>
</dbReference>
<dbReference type="RefSeq" id="WP_115222002.1">
    <property type="nucleotide sequence ID" value="NZ_UGOA01000001.1"/>
</dbReference>
<dbReference type="InterPro" id="IPR029058">
    <property type="entry name" value="AB_hydrolase_fold"/>
</dbReference>
<sequence length="351" mass="39305">MYTFFEQIFRKIKEIQPVSTTGALAHTYYWLTSFGSGDLVFRNPNFRAPKEHAPDLSEGIAIYCTHGTADQAGAFDRIAQRLIAAGLPELVSSIHLVSFDSRYQGKGINYFSSQLAEKIKKNGHKHVILIGHSRGCLVNTYAAERYLPEAGIHVERVINLCGPFGGSDLAIDPLSRVSTSVEQMQVNSTFLKKLGAKVMQSKAIYNFFAAAQDWIVRPAFSYVVDYVKKNPKSLVELDRHGHLSIMSSYRVVGFIRDYIIESCNALLSPVSRTDKKEIDKNSDEEVVAKMKEELDDSDFIFVDKDEVEDDLLLATKKEGHKIVEESDDEGGYVLIDNKEIEDASSSTSPRF</sequence>
<dbReference type="GO" id="GO:0006629">
    <property type="term" value="P:lipid metabolic process"/>
    <property type="evidence" value="ECO:0007669"/>
    <property type="project" value="InterPro"/>
</dbReference>
<dbReference type="InterPro" id="IPR003386">
    <property type="entry name" value="LACT/PDAT_acylTrfase"/>
</dbReference>
<dbReference type="Pfam" id="PF02450">
    <property type="entry name" value="LCAT"/>
    <property type="match status" value="1"/>
</dbReference>
<evidence type="ECO:0000313" key="2">
    <source>
        <dbReference type="Proteomes" id="UP000254677"/>
    </source>
</evidence>
<dbReference type="SUPFAM" id="SSF53474">
    <property type="entry name" value="alpha/beta-Hydrolases"/>
    <property type="match status" value="1"/>
</dbReference>
<dbReference type="AlphaFoldDB" id="A0A378JA42"/>